<evidence type="ECO:0000313" key="3">
    <source>
        <dbReference type="Proteomes" id="UP000228947"/>
    </source>
</evidence>
<name>A0A2M8Q0S8_9CHLR</name>
<accession>A0A2M8PBP3</accession>
<comment type="caution">
    <text evidence="2">The sequence shown here is derived from an EMBL/GenBank/DDBJ whole genome shotgun (WGS) entry which is preliminary data.</text>
</comment>
<sequence length="95" mass="11012">MEGDISSEQLERVREWLQRRQGQLRQLGLDDLMALLVETPLGFIASQMLLLFQPVLGKDQERSIYESLARLLSTPEGTSWLRQQLIDRDEEGGRR</sequence>
<evidence type="ECO:0000313" key="2">
    <source>
        <dbReference type="EMBL" id="PJF43401.1"/>
    </source>
</evidence>
<dbReference type="AlphaFoldDB" id="A0A2M8Q0S8"/>
<evidence type="ECO:0000313" key="4">
    <source>
        <dbReference type="Proteomes" id="UP000229681"/>
    </source>
</evidence>
<dbReference type="Proteomes" id="UP000228947">
    <property type="component" value="Unassembled WGS sequence"/>
</dbReference>
<gene>
    <name evidence="1" type="ORF">CUN49_13010</name>
    <name evidence="2" type="ORF">CUN50_00315</name>
</gene>
<dbReference type="EMBL" id="PGTL01000001">
    <property type="protein sequence ID" value="PJF43401.1"/>
    <property type="molecule type" value="Genomic_DNA"/>
</dbReference>
<evidence type="ECO:0000313" key="1">
    <source>
        <dbReference type="EMBL" id="PJF34960.1"/>
    </source>
</evidence>
<dbReference type="EMBL" id="PGTM01000235">
    <property type="protein sequence ID" value="PJF34960.1"/>
    <property type="molecule type" value="Genomic_DNA"/>
</dbReference>
<organism evidence="2 3">
    <name type="scientific">Candidatus Thermofonsia Clade 1 bacterium</name>
    <dbReference type="NCBI Taxonomy" id="2364210"/>
    <lineage>
        <taxon>Bacteria</taxon>
        <taxon>Bacillati</taxon>
        <taxon>Chloroflexota</taxon>
        <taxon>Candidatus Thermofontia</taxon>
        <taxon>Candidatus Thermofonsia Clade 1</taxon>
    </lineage>
</organism>
<dbReference type="Proteomes" id="UP000229681">
    <property type="component" value="Unassembled WGS sequence"/>
</dbReference>
<proteinExistence type="predicted"/>
<protein>
    <submittedName>
        <fullName evidence="2">Uncharacterized protein</fullName>
    </submittedName>
</protein>
<accession>A0A2M8Q0S8</accession>
<reference evidence="3 4" key="1">
    <citation type="submission" date="2017-11" db="EMBL/GenBank/DDBJ databases">
        <title>Evolution of Phototrophy in the Chloroflexi Phylum Driven by Horizontal Gene Transfer.</title>
        <authorList>
            <person name="Ward L.M."/>
            <person name="Hemp J."/>
            <person name="Shih P.M."/>
            <person name="Mcglynn S.E."/>
            <person name="Fischer W."/>
        </authorList>
    </citation>
    <scope>NUCLEOTIDE SEQUENCE [LARGE SCALE GENOMIC DNA]</scope>
    <source>
        <strain evidence="2">CP1_1M</strain>
        <strain evidence="1">JP3_13</strain>
    </source>
</reference>